<dbReference type="InterPro" id="IPR000873">
    <property type="entry name" value="AMP-dep_synth/lig_dom"/>
</dbReference>
<organism evidence="5 6">
    <name type="scientific">Pseudonocardia oroxyli</name>
    <dbReference type="NCBI Taxonomy" id="366584"/>
    <lineage>
        <taxon>Bacteria</taxon>
        <taxon>Bacillati</taxon>
        <taxon>Actinomycetota</taxon>
        <taxon>Actinomycetes</taxon>
        <taxon>Pseudonocardiales</taxon>
        <taxon>Pseudonocardiaceae</taxon>
        <taxon>Pseudonocardia</taxon>
    </lineage>
</organism>
<dbReference type="SUPFAM" id="SSF56801">
    <property type="entry name" value="Acetyl-CoA synthetase-like"/>
    <property type="match status" value="1"/>
</dbReference>
<dbReference type="PROSITE" id="PS00455">
    <property type="entry name" value="AMP_BINDING"/>
    <property type="match status" value="1"/>
</dbReference>
<feature type="domain" description="AMP-dependent synthetase/ligase" evidence="3">
    <location>
        <begin position="33"/>
        <end position="415"/>
    </location>
</feature>
<comment type="similarity">
    <text evidence="1">Belongs to the ATP-dependent AMP-binding enzyme family.</text>
</comment>
<keyword evidence="6" id="KW-1185">Reference proteome</keyword>
<feature type="domain" description="AMP-binding enzyme C-terminal" evidence="4">
    <location>
        <begin position="465"/>
        <end position="540"/>
    </location>
</feature>
<reference evidence="5 6" key="1">
    <citation type="submission" date="2016-10" db="EMBL/GenBank/DDBJ databases">
        <authorList>
            <person name="de Groot N.N."/>
        </authorList>
    </citation>
    <scope>NUCLEOTIDE SEQUENCE [LARGE SCALE GENOMIC DNA]</scope>
    <source>
        <strain evidence="5 6">CGMCC 4.3143</strain>
    </source>
</reference>
<dbReference type="InterPro" id="IPR045851">
    <property type="entry name" value="AMP-bd_C_sf"/>
</dbReference>
<dbReference type="PANTHER" id="PTHR43767">
    <property type="entry name" value="LONG-CHAIN-FATTY-ACID--COA LIGASE"/>
    <property type="match status" value="1"/>
</dbReference>
<dbReference type="EMBL" id="FNBE01000002">
    <property type="protein sequence ID" value="SDE87047.1"/>
    <property type="molecule type" value="Genomic_DNA"/>
</dbReference>
<dbReference type="OrthoDB" id="9803968at2"/>
<proteinExistence type="inferred from homology"/>
<evidence type="ECO:0000313" key="5">
    <source>
        <dbReference type="EMBL" id="SDE87047.1"/>
    </source>
</evidence>
<dbReference type="InterPro" id="IPR025110">
    <property type="entry name" value="AMP-bd_C"/>
</dbReference>
<dbReference type="Gene3D" id="3.40.50.12780">
    <property type="entry name" value="N-terminal domain of ligase-like"/>
    <property type="match status" value="1"/>
</dbReference>
<evidence type="ECO:0000259" key="4">
    <source>
        <dbReference type="Pfam" id="PF13193"/>
    </source>
</evidence>
<dbReference type="Pfam" id="PF00501">
    <property type="entry name" value="AMP-binding"/>
    <property type="match status" value="1"/>
</dbReference>
<dbReference type="GO" id="GO:0016878">
    <property type="term" value="F:acid-thiol ligase activity"/>
    <property type="evidence" value="ECO:0007669"/>
    <property type="project" value="UniProtKB-ARBA"/>
</dbReference>
<gene>
    <name evidence="5" type="ORF">SAMN05216377_102336</name>
</gene>
<accession>A0A1G7GFX3</accession>
<dbReference type="Proteomes" id="UP000198967">
    <property type="component" value="Unassembled WGS sequence"/>
</dbReference>
<dbReference type="InterPro" id="IPR042099">
    <property type="entry name" value="ANL_N_sf"/>
</dbReference>
<name>A0A1G7GFX3_PSEOR</name>
<dbReference type="InterPro" id="IPR050237">
    <property type="entry name" value="ATP-dep_AMP-bd_enzyme"/>
</dbReference>
<evidence type="ECO:0000256" key="1">
    <source>
        <dbReference type="ARBA" id="ARBA00006432"/>
    </source>
</evidence>
<dbReference type="FunFam" id="3.30.300.30:FF:000008">
    <property type="entry name" value="2,3-dihydroxybenzoate-AMP ligase"/>
    <property type="match status" value="1"/>
</dbReference>
<dbReference type="Gene3D" id="3.30.300.30">
    <property type="match status" value="1"/>
</dbReference>
<dbReference type="Pfam" id="PF13193">
    <property type="entry name" value="AMP-binding_C"/>
    <property type="match status" value="1"/>
</dbReference>
<evidence type="ECO:0000313" key="6">
    <source>
        <dbReference type="Proteomes" id="UP000198967"/>
    </source>
</evidence>
<evidence type="ECO:0000259" key="3">
    <source>
        <dbReference type="Pfam" id="PF00501"/>
    </source>
</evidence>
<dbReference type="AlphaFoldDB" id="A0A1G7GFX3"/>
<protein>
    <submittedName>
        <fullName evidence="5">Long-chain acyl-CoA synthetase</fullName>
    </submittedName>
</protein>
<sequence>MSVYDSKPWLARYDDGQPASLTPEFPDMVSLLRATVAAHPDADAIRYFDGRISYAELDARSDALAVGLLDAGFAPGERAALFVQNDPQYVVALIAVWKAGGIAVNVNPMNRERELTLLLTDSGAAALVTLESMYSVAAAVLAETDVRIVVTTSELEDQTRNDPRILGGVSRVAHEGTLDLAELVARFRGRRPPAVDLAPEDTAVLTYTSGTTGPPKGAMNTHANLVFNSQTYRQLCELGPDDVILGVAPLFHITGLIGHVTAALLLGCPLVLFHRFDPAVALEVIEQERATFTVGSITVFIALMNAPGARRESLSSLTKIWSGGAPIPPSTVKAFESTFGQYIHNIYGLTETTSPSHGVPAHAQAPVDEASGALSVGVPVYDTVVRIVGEDGEDLPPGEVGEIVTTGPQVVKGYWNKPEETAKALPGRSLHTGDVGYMDSDGWFYIVDRKKDQINVSGYKVWPREVEDMLYEHPAVREAAVIGVPDDYRGETVKAFVSLRPGASATAAELIAFTRERMAAYKYPRQVEFLDEIPKTVSGKLLRRELRDRP</sequence>
<evidence type="ECO:0000256" key="2">
    <source>
        <dbReference type="ARBA" id="ARBA00022598"/>
    </source>
</evidence>
<dbReference type="RefSeq" id="WP_093076944.1">
    <property type="nucleotide sequence ID" value="NZ_FNBE01000002.1"/>
</dbReference>
<dbReference type="InterPro" id="IPR020845">
    <property type="entry name" value="AMP-binding_CS"/>
</dbReference>
<keyword evidence="2" id="KW-0436">Ligase</keyword>
<dbReference type="STRING" id="366584.SAMN05216377_102336"/>
<dbReference type="PANTHER" id="PTHR43767:SF1">
    <property type="entry name" value="NONRIBOSOMAL PEPTIDE SYNTHASE PES1 (EUROFUNG)-RELATED"/>
    <property type="match status" value="1"/>
</dbReference>